<protein>
    <submittedName>
        <fullName evidence="5">Glycosyl transferase</fullName>
    </submittedName>
</protein>
<dbReference type="EMBL" id="NCUX01000031">
    <property type="protein sequence ID" value="ORO78385.1"/>
    <property type="molecule type" value="Genomic_DNA"/>
</dbReference>
<keyword evidence="2" id="KW-0328">Glycosyltransferase</keyword>
<evidence type="ECO:0000313" key="5">
    <source>
        <dbReference type="EMBL" id="ORO78385.1"/>
    </source>
</evidence>
<name>A0A1X1IZC4_STROR</name>
<dbReference type="SUPFAM" id="SSF53448">
    <property type="entry name" value="Nucleotide-diphospho-sugar transferases"/>
    <property type="match status" value="1"/>
</dbReference>
<feature type="domain" description="Glycosyltransferase 2-like" evidence="4">
    <location>
        <begin position="3"/>
        <end position="107"/>
    </location>
</feature>
<evidence type="ECO:0000256" key="3">
    <source>
        <dbReference type="ARBA" id="ARBA00022679"/>
    </source>
</evidence>
<evidence type="ECO:0000256" key="2">
    <source>
        <dbReference type="ARBA" id="ARBA00022676"/>
    </source>
</evidence>
<proteinExistence type="inferred from homology"/>
<dbReference type="PANTHER" id="PTHR43630:SF1">
    <property type="entry name" value="POLY-BETA-1,6-N-ACETYL-D-GLUCOSAMINE SYNTHASE"/>
    <property type="match status" value="1"/>
</dbReference>
<dbReference type="RefSeq" id="WP_084974104.1">
    <property type="nucleotide sequence ID" value="NZ_NCUX01000031.1"/>
</dbReference>
<evidence type="ECO:0000256" key="1">
    <source>
        <dbReference type="ARBA" id="ARBA00006739"/>
    </source>
</evidence>
<comment type="caution">
    <text evidence="5">The sequence shown here is derived from an EMBL/GenBank/DDBJ whole genome shotgun (WGS) entry which is preliminary data.</text>
</comment>
<dbReference type="Proteomes" id="UP000193780">
    <property type="component" value="Unassembled WGS sequence"/>
</dbReference>
<dbReference type="InterPro" id="IPR001173">
    <property type="entry name" value="Glyco_trans_2-like"/>
</dbReference>
<evidence type="ECO:0000313" key="6">
    <source>
        <dbReference type="Proteomes" id="UP000193780"/>
    </source>
</evidence>
<dbReference type="Pfam" id="PF00535">
    <property type="entry name" value="Glycos_transf_2"/>
    <property type="match status" value="1"/>
</dbReference>
<gene>
    <name evidence="5" type="ORF">B7708_04685</name>
</gene>
<reference evidence="5 6" key="1">
    <citation type="journal article" date="2016" name="Eur. J. Clin. Microbiol. Infect. Dis.">
        <title>Whole genome sequencing as a tool for phylogenetic analysis of clinical strains of Mitis group streptococci.</title>
        <authorList>
            <person name="Rasmussen L.H."/>
            <person name="Dargis R."/>
            <person name="Hojholt K."/>
            <person name="Christensen J.J."/>
            <person name="Skovgaard O."/>
            <person name="Justesen U.S."/>
            <person name="Rosenvinge F.S."/>
            <person name="Moser C."/>
            <person name="Lukjancenko O."/>
            <person name="Rasmussen S."/>
            <person name="Nielsen X.C."/>
        </authorList>
    </citation>
    <scope>NUCLEOTIDE SEQUENCE [LARGE SCALE GENOMIC DNA]</scope>
    <source>
        <strain evidence="5 6">RH_9883_08</strain>
    </source>
</reference>
<evidence type="ECO:0000259" key="4">
    <source>
        <dbReference type="Pfam" id="PF00535"/>
    </source>
</evidence>
<keyword evidence="3 5" id="KW-0808">Transferase</keyword>
<dbReference type="PANTHER" id="PTHR43630">
    <property type="entry name" value="POLY-BETA-1,6-N-ACETYL-D-GLUCOSAMINE SYNTHASE"/>
    <property type="match status" value="1"/>
</dbReference>
<dbReference type="AlphaFoldDB" id="A0A1X1IZC4"/>
<comment type="similarity">
    <text evidence="1">Belongs to the glycosyltransferase 2 family.</text>
</comment>
<sequence>MISIIMPAYNEEKNIGTAISSIQQQTYTDFQLIIVNDGSTDNTAVIVQEKIMGDERIVFLNPGKIGKVPAYNLASQYVKGDWIYFMGADDQLPLDAFEKWIKEAQKWNPAEKVALRARMQMVSDSSKYDGLVLPKKNTVRNFSGPLTLLSKAMHRFILPIPDTYPNEDTWWSCCIEYFADHVSLIEDIVVYYRVHEGNSISRTSTFALFNEKYHIRQIIRRDFVNRFNQELTVDQKAKLQRELDLEEARYKGKRLPILLAPDIPMVHRIRLLFLSSKCSYSIKVKFDRFFLGH</sequence>
<dbReference type="GO" id="GO:0016757">
    <property type="term" value="F:glycosyltransferase activity"/>
    <property type="evidence" value="ECO:0007669"/>
    <property type="project" value="UniProtKB-KW"/>
</dbReference>
<organism evidence="5 6">
    <name type="scientific">Streptococcus oralis subsp. dentisani</name>
    <dbReference type="NCBI Taxonomy" id="1458253"/>
    <lineage>
        <taxon>Bacteria</taxon>
        <taxon>Bacillati</taxon>
        <taxon>Bacillota</taxon>
        <taxon>Bacilli</taxon>
        <taxon>Lactobacillales</taxon>
        <taxon>Streptococcaceae</taxon>
        <taxon>Streptococcus</taxon>
    </lineage>
</organism>
<dbReference type="Gene3D" id="3.90.550.10">
    <property type="entry name" value="Spore Coat Polysaccharide Biosynthesis Protein SpsA, Chain A"/>
    <property type="match status" value="1"/>
</dbReference>
<dbReference type="InterPro" id="IPR029044">
    <property type="entry name" value="Nucleotide-diphossugar_trans"/>
</dbReference>
<accession>A0A1X1IZC4</accession>
<dbReference type="CDD" id="cd00761">
    <property type="entry name" value="Glyco_tranf_GTA_type"/>
    <property type="match status" value="1"/>
</dbReference>